<gene>
    <name evidence="2" type="ORF">CR152_14785</name>
</gene>
<keyword evidence="3" id="KW-1185">Reference proteome</keyword>
<dbReference type="Proteomes" id="UP000229897">
    <property type="component" value="Chromosome"/>
</dbReference>
<dbReference type="EMBL" id="CP024608">
    <property type="protein sequence ID" value="ATQ75650.1"/>
    <property type="molecule type" value="Genomic_DNA"/>
</dbReference>
<evidence type="ECO:0008006" key="4">
    <source>
        <dbReference type="Google" id="ProtNLM"/>
    </source>
</evidence>
<accession>A0A2D2DL16</accession>
<dbReference type="AlphaFoldDB" id="A0A2D2DL16"/>
<evidence type="ECO:0000313" key="2">
    <source>
        <dbReference type="EMBL" id="ATQ75650.1"/>
    </source>
</evidence>
<name>A0A2D2DL16_9BURK</name>
<sequence>MQNHMRQYGWKLLLGAALMASAPGAGATSPCLNKDGCIDAWSAFVLVYTEMGYEYCLPVPLSDQDREKAIREKIGDVPPGFLERLRASAVYAATRAELEDGGKLHDPATRPAFCKEFYLAGS</sequence>
<reference evidence="2" key="1">
    <citation type="submission" date="2017-10" db="EMBL/GenBank/DDBJ databases">
        <title>Massilia psychrophilum sp. nov., a novel purple-pigmented bacterium isolated from Tianshan glacier, Xinjiang Municipality, China.</title>
        <authorList>
            <person name="Wang H."/>
        </authorList>
    </citation>
    <scope>NUCLEOTIDE SEQUENCE [LARGE SCALE GENOMIC DNA]</scope>
    <source>
        <strain evidence="2">B2</strain>
    </source>
</reference>
<organism evidence="2 3">
    <name type="scientific">Massilia violaceinigra</name>
    <dbReference type="NCBI Taxonomy" id="2045208"/>
    <lineage>
        <taxon>Bacteria</taxon>
        <taxon>Pseudomonadati</taxon>
        <taxon>Pseudomonadota</taxon>
        <taxon>Betaproteobacteria</taxon>
        <taxon>Burkholderiales</taxon>
        <taxon>Oxalobacteraceae</taxon>
        <taxon>Telluria group</taxon>
        <taxon>Massilia</taxon>
    </lineage>
</organism>
<keyword evidence="1" id="KW-0732">Signal</keyword>
<feature type="signal peptide" evidence="1">
    <location>
        <begin position="1"/>
        <end position="27"/>
    </location>
</feature>
<protein>
    <recommendedName>
        <fullName evidence="4">Rap1a immunity protein domain-containing protein</fullName>
    </recommendedName>
</protein>
<evidence type="ECO:0000313" key="3">
    <source>
        <dbReference type="Proteomes" id="UP000229897"/>
    </source>
</evidence>
<feature type="chain" id="PRO_5013823860" description="Rap1a immunity protein domain-containing protein" evidence="1">
    <location>
        <begin position="28"/>
        <end position="122"/>
    </location>
</feature>
<proteinExistence type="predicted"/>
<evidence type="ECO:0000256" key="1">
    <source>
        <dbReference type="SAM" id="SignalP"/>
    </source>
</evidence>
<dbReference type="KEGG" id="mass:CR152_14785"/>